<comment type="caution">
    <text evidence="1">The sequence shown here is derived from an EMBL/GenBank/DDBJ whole genome shotgun (WGS) entry which is preliminary data.</text>
</comment>
<evidence type="ECO:0000313" key="1">
    <source>
        <dbReference type="EMBL" id="NGO38811.1"/>
    </source>
</evidence>
<organism evidence="1 2">
    <name type="scientific">Limisphaera ngatamarikiensis</name>
    <dbReference type="NCBI Taxonomy" id="1324935"/>
    <lineage>
        <taxon>Bacteria</taxon>
        <taxon>Pseudomonadati</taxon>
        <taxon>Verrucomicrobiota</taxon>
        <taxon>Verrucomicrobiia</taxon>
        <taxon>Limisphaerales</taxon>
        <taxon>Limisphaeraceae</taxon>
        <taxon>Limisphaera</taxon>
    </lineage>
</organism>
<dbReference type="PANTHER" id="PTHR35866:SF1">
    <property type="entry name" value="YKGJ FAMILY CYSTEINE CLUSTER PROTEIN"/>
    <property type="match status" value="1"/>
</dbReference>
<gene>
    <name evidence="1" type="ORF">G4L39_05300</name>
</gene>
<name>A0A6M1RTV1_9BACT</name>
<dbReference type="AlphaFoldDB" id="A0A6M1RTV1"/>
<dbReference type="EMBL" id="JAAKYA010000031">
    <property type="protein sequence ID" value="NGO38811.1"/>
    <property type="molecule type" value="Genomic_DNA"/>
</dbReference>
<dbReference type="Pfam" id="PF03692">
    <property type="entry name" value="CxxCxxCC"/>
    <property type="match status" value="1"/>
</dbReference>
<protein>
    <submittedName>
        <fullName evidence="1">YkgJ family cysteine cluster protein</fullName>
    </submittedName>
</protein>
<dbReference type="InterPro" id="IPR005358">
    <property type="entry name" value="Puta_zinc/iron-chelating_dom"/>
</dbReference>
<evidence type="ECO:0000313" key="2">
    <source>
        <dbReference type="Proteomes" id="UP000477311"/>
    </source>
</evidence>
<dbReference type="Proteomes" id="UP000477311">
    <property type="component" value="Unassembled WGS sequence"/>
</dbReference>
<keyword evidence="2" id="KW-1185">Reference proteome</keyword>
<proteinExistence type="predicted"/>
<dbReference type="PANTHER" id="PTHR35866">
    <property type="entry name" value="PUTATIVE-RELATED"/>
    <property type="match status" value="1"/>
</dbReference>
<dbReference type="RefSeq" id="WP_165106485.1">
    <property type="nucleotide sequence ID" value="NZ_JAAKYA010000031.1"/>
</dbReference>
<sequence>MPVFYDCQRCTACCRWPGQVRVTEEEIRRMAEHLGLDEFTFIQRYCRLALNRYGLALAEREDGSCVFLEGRECRVHPVKPRQCRDFPNLWRFEGFDAFCRARPVPMAMEEYVRAVAAATGRSLEEVRRLVEARGSDSHVPVRGGSQLAP</sequence>
<reference evidence="1 2" key="1">
    <citation type="submission" date="2020-02" db="EMBL/GenBank/DDBJ databases">
        <title>Draft genome sequence of Limisphaera ngatamarikiensis NGM72.4T, a thermophilic Verrucomicrobia grouped in subdivision 3.</title>
        <authorList>
            <person name="Carere C.R."/>
            <person name="Steen J."/>
            <person name="Hugenholtz P."/>
            <person name="Stott M.B."/>
        </authorList>
    </citation>
    <scope>NUCLEOTIDE SEQUENCE [LARGE SCALE GENOMIC DNA]</scope>
    <source>
        <strain evidence="1 2">NGM72.4</strain>
    </source>
</reference>
<accession>A0A6M1RTV1</accession>